<feature type="domain" description="SusD-like N-terminal" evidence="7">
    <location>
        <begin position="92"/>
        <end position="217"/>
    </location>
</feature>
<comment type="similarity">
    <text evidence="2">Belongs to the SusD family.</text>
</comment>
<evidence type="ECO:0000259" key="6">
    <source>
        <dbReference type="Pfam" id="PF07980"/>
    </source>
</evidence>
<evidence type="ECO:0000256" key="2">
    <source>
        <dbReference type="ARBA" id="ARBA00006275"/>
    </source>
</evidence>
<gene>
    <name evidence="8" type="ORF">ACFOUT_03290</name>
</gene>
<dbReference type="Proteomes" id="UP001595814">
    <property type="component" value="Unassembled WGS sequence"/>
</dbReference>
<feature type="domain" description="RagB/SusD" evidence="6">
    <location>
        <begin position="271"/>
        <end position="591"/>
    </location>
</feature>
<comment type="caution">
    <text evidence="8">The sequence shown here is derived from an EMBL/GenBank/DDBJ whole genome shotgun (WGS) entry which is preliminary data.</text>
</comment>
<dbReference type="EMBL" id="JBHSAW010000003">
    <property type="protein sequence ID" value="MFC4094881.1"/>
    <property type="molecule type" value="Genomic_DNA"/>
</dbReference>
<dbReference type="SUPFAM" id="SSF48452">
    <property type="entry name" value="TPR-like"/>
    <property type="match status" value="1"/>
</dbReference>
<dbReference type="Pfam" id="PF14322">
    <property type="entry name" value="SusD-like_3"/>
    <property type="match status" value="1"/>
</dbReference>
<name>A0ABV8JMQ5_9FLAO</name>
<dbReference type="Gene3D" id="1.25.40.390">
    <property type="match status" value="1"/>
</dbReference>
<keyword evidence="9" id="KW-1185">Reference proteome</keyword>
<sequence length="591" mass="66727">MQNKIYSSMLFLGLVLTTFSCTELDLVQEDAASSATWYQTNDQFRQSLNEGYREVFWPLDTGSESGANGSGWTDDWQRRDGLDDIKAGTVSSEYGPASTNWANMYKAITRMLVVLDQIDKQSGILSEDEVSLFTAEANFLRASYWSYLISHYGDVPFYEQELTVDESFELPRTDKNEVLRKIYDYYDNASLNLPTTRDGLKYATKGAAYAMKARIALYMGDHAVAAEAAQDCMDLGTYDLHPDFAELFDPSTKNSQETIFHIPRSDALDVTRGDNVRDYLPRNHGGWGARQPTWELLASFECTDGLPIDESPLFDPQNPFKNRDPRCNMTIVPFGSLEDGDEKTPADGSNFMNIEYTPHPEKKQVMDFGTNSLITNNDTRSVATFASFNGLAWKKGITEDWKDYRTDPDKIIIRYADVLLMYAESKIELNQIDQSVLDAMNQVRDRAYANSSVPNPAIVTTDQAALRLKVRQERRSEFAFEGRRYMDIIRWRLADKAISGSLLGMINVATDGDVTVAPTGPLMDNVVTPGLWFWGMTPEIDEDGLPDFSALLNAGLCRSLNTISFPERQYLWPIPAEERLLNPNLTQNEGY</sequence>
<evidence type="ECO:0000313" key="9">
    <source>
        <dbReference type="Proteomes" id="UP001595814"/>
    </source>
</evidence>
<dbReference type="Pfam" id="PF07980">
    <property type="entry name" value="SusD_RagB"/>
    <property type="match status" value="1"/>
</dbReference>
<dbReference type="InterPro" id="IPR012944">
    <property type="entry name" value="SusD_RagB_dom"/>
</dbReference>
<protein>
    <submittedName>
        <fullName evidence="8">RagB/SusD family nutrient uptake outer membrane protein</fullName>
    </submittedName>
</protein>
<dbReference type="PROSITE" id="PS51257">
    <property type="entry name" value="PROKAR_LIPOPROTEIN"/>
    <property type="match status" value="1"/>
</dbReference>
<evidence type="ECO:0000256" key="5">
    <source>
        <dbReference type="ARBA" id="ARBA00023237"/>
    </source>
</evidence>
<evidence type="ECO:0000313" key="8">
    <source>
        <dbReference type="EMBL" id="MFC4094881.1"/>
    </source>
</evidence>
<evidence type="ECO:0000259" key="7">
    <source>
        <dbReference type="Pfam" id="PF14322"/>
    </source>
</evidence>
<proteinExistence type="inferred from homology"/>
<keyword evidence="3" id="KW-0732">Signal</keyword>
<keyword evidence="4" id="KW-0472">Membrane</keyword>
<comment type="subcellular location">
    <subcellularLocation>
        <location evidence="1">Cell outer membrane</location>
    </subcellularLocation>
</comment>
<reference evidence="9" key="1">
    <citation type="journal article" date="2019" name="Int. J. Syst. Evol. Microbiol.">
        <title>The Global Catalogue of Microorganisms (GCM) 10K type strain sequencing project: providing services to taxonomists for standard genome sequencing and annotation.</title>
        <authorList>
            <consortium name="The Broad Institute Genomics Platform"/>
            <consortium name="The Broad Institute Genome Sequencing Center for Infectious Disease"/>
            <person name="Wu L."/>
            <person name="Ma J."/>
        </authorList>
    </citation>
    <scope>NUCLEOTIDE SEQUENCE [LARGE SCALE GENOMIC DNA]</scope>
    <source>
        <strain evidence="9">CECT 7477</strain>
    </source>
</reference>
<evidence type="ECO:0000256" key="3">
    <source>
        <dbReference type="ARBA" id="ARBA00022729"/>
    </source>
</evidence>
<dbReference type="InterPro" id="IPR033985">
    <property type="entry name" value="SusD-like_N"/>
</dbReference>
<keyword evidence="5" id="KW-0998">Cell outer membrane</keyword>
<accession>A0ABV8JMQ5</accession>
<organism evidence="8 9">
    <name type="scientific">Euzebyella saccharophila</name>
    <dbReference type="NCBI Taxonomy" id="679664"/>
    <lineage>
        <taxon>Bacteria</taxon>
        <taxon>Pseudomonadati</taxon>
        <taxon>Bacteroidota</taxon>
        <taxon>Flavobacteriia</taxon>
        <taxon>Flavobacteriales</taxon>
        <taxon>Flavobacteriaceae</taxon>
        <taxon>Euzebyella</taxon>
    </lineage>
</organism>
<dbReference type="RefSeq" id="WP_192462202.1">
    <property type="nucleotide sequence ID" value="NZ_JACYFJ010000003.1"/>
</dbReference>
<evidence type="ECO:0000256" key="4">
    <source>
        <dbReference type="ARBA" id="ARBA00023136"/>
    </source>
</evidence>
<dbReference type="InterPro" id="IPR011990">
    <property type="entry name" value="TPR-like_helical_dom_sf"/>
</dbReference>
<evidence type="ECO:0000256" key="1">
    <source>
        <dbReference type="ARBA" id="ARBA00004442"/>
    </source>
</evidence>